<evidence type="ECO:0000313" key="3">
    <source>
        <dbReference type="EMBL" id="SFS95651.1"/>
    </source>
</evidence>
<protein>
    <recommendedName>
        <fullName evidence="6">Relaxasome subunit MobC</fullName>
    </recommendedName>
</protein>
<keyword evidence="1" id="KW-0175">Coiled coil</keyword>
<dbReference type="STRING" id="306541.SAMN05421668_12115"/>
<gene>
    <name evidence="2" type="ORF">HMI01_26880</name>
    <name evidence="3" type="ORF">SAMN05421668_12115</name>
</gene>
<evidence type="ECO:0000313" key="2">
    <source>
        <dbReference type="EMBL" id="GEM05700.1"/>
    </source>
</evidence>
<evidence type="ECO:0008006" key="6">
    <source>
        <dbReference type="Google" id="ProtNLM"/>
    </source>
</evidence>
<dbReference type="Proteomes" id="UP000199139">
    <property type="component" value="Unassembled WGS sequence"/>
</dbReference>
<dbReference type="OrthoDB" id="2065751at2"/>
<keyword evidence="5" id="KW-1185">Reference proteome</keyword>
<dbReference type="RefSeq" id="WP_089854917.1">
    <property type="nucleotide sequence ID" value="NZ_BJWJ01000045.1"/>
</dbReference>
<reference evidence="2 5" key="2">
    <citation type="submission" date="2019-07" db="EMBL/GenBank/DDBJ databases">
        <title>Whole genome shotgun sequence of Halolactibacillus miurensis NBRC 100873.</title>
        <authorList>
            <person name="Hosoyama A."/>
            <person name="Uohara A."/>
            <person name="Ohji S."/>
            <person name="Ichikawa N."/>
        </authorList>
    </citation>
    <scope>NUCLEOTIDE SEQUENCE [LARGE SCALE GENOMIC DNA]</scope>
    <source>
        <strain evidence="2 5">NBRC 100873</strain>
    </source>
</reference>
<dbReference type="EMBL" id="BJWJ01000045">
    <property type="protein sequence ID" value="GEM05700.1"/>
    <property type="molecule type" value="Genomic_DNA"/>
</dbReference>
<evidence type="ECO:0000256" key="1">
    <source>
        <dbReference type="SAM" id="Coils"/>
    </source>
</evidence>
<dbReference type="Proteomes" id="UP000321773">
    <property type="component" value="Unassembled WGS sequence"/>
</dbReference>
<reference evidence="3 4" key="1">
    <citation type="submission" date="2016-10" db="EMBL/GenBank/DDBJ databases">
        <authorList>
            <person name="de Groot N.N."/>
        </authorList>
    </citation>
    <scope>NUCLEOTIDE SEQUENCE [LARGE SCALE GENOMIC DNA]</scope>
    <source>
        <strain evidence="3 4">DSM 17074</strain>
    </source>
</reference>
<accession>A0A1I6U2L4</accession>
<organism evidence="3 4">
    <name type="scientific">Halolactibacillus miurensis</name>
    <dbReference type="NCBI Taxonomy" id="306541"/>
    <lineage>
        <taxon>Bacteria</taxon>
        <taxon>Bacillati</taxon>
        <taxon>Bacillota</taxon>
        <taxon>Bacilli</taxon>
        <taxon>Bacillales</taxon>
        <taxon>Bacillaceae</taxon>
        <taxon>Halolactibacillus</taxon>
    </lineage>
</organism>
<name>A0A1I6U2L4_9BACI</name>
<sequence length="85" mass="10313">MVTNKIDKIDKQIEKLETEKKILKRNINNHLSRKERTRRLIQIGALAEKYFDISYNNLDEVEEIFLQFSSYIKHKKLNKHKKNLQ</sequence>
<dbReference type="AlphaFoldDB" id="A0A1I6U2L4"/>
<feature type="coiled-coil region" evidence="1">
    <location>
        <begin position="6"/>
        <end position="33"/>
    </location>
</feature>
<dbReference type="EMBL" id="FPAI01000021">
    <property type="protein sequence ID" value="SFS95651.1"/>
    <property type="molecule type" value="Genomic_DNA"/>
</dbReference>
<evidence type="ECO:0000313" key="5">
    <source>
        <dbReference type="Proteomes" id="UP000321773"/>
    </source>
</evidence>
<evidence type="ECO:0000313" key="4">
    <source>
        <dbReference type="Proteomes" id="UP000199139"/>
    </source>
</evidence>
<proteinExistence type="predicted"/>